<evidence type="ECO:0000259" key="7">
    <source>
        <dbReference type="PROSITE" id="PS50045"/>
    </source>
</evidence>
<keyword evidence="4 8" id="KW-0238">DNA-binding</keyword>
<dbReference type="Pfam" id="PF25601">
    <property type="entry name" value="AAA_lid_14"/>
    <property type="match status" value="1"/>
</dbReference>
<dbReference type="InterPro" id="IPR025662">
    <property type="entry name" value="Sigma_54_int_dom_ATP-bd_1"/>
</dbReference>
<dbReference type="PROSITE" id="PS00675">
    <property type="entry name" value="SIGMA54_INTERACT_1"/>
    <property type="match status" value="1"/>
</dbReference>
<dbReference type="CDD" id="cd00009">
    <property type="entry name" value="AAA"/>
    <property type="match status" value="1"/>
</dbReference>
<dbReference type="InterPro" id="IPR003593">
    <property type="entry name" value="AAA+_ATPase"/>
</dbReference>
<dbReference type="InterPro" id="IPR058031">
    <property type="entry name" value="AAA_lid_NorR"/>
</dbReference>
<accession>A0A1G5ID45</accession>
<keyword evidence="3" id="KW-0805">Transcription regulation</keyword>
<evidence type="ECO:0000256" key="4">
    <source>
        <dbReference type="ARBA" id="ARBA00023125"/>
    </source>
</evidence>
<dbReference type="InterPro" id="IPR002078">
    <property type="entry name" value="Sigma_54_int"/>
</dbReference>
<dbReference type="STRING" id="419481.SAMN05216233_11931"/>
<evidence type="ECO:0000256" key="6">
    <source>
        <dbReference type="ARBA" id="ARBA00023163"/>
    </source>
</evidence>
<sequence>MVFAHSNACMKGCHDTEKNKDRYRWGMFPQRARLPQTTALTRIFHESSALQIRGSQTSEGNRTSMNHAKHFEVYKQAVNIISKNLDMNIVITDLFVFLKDHIHLDELALIYYDVPKNRFQRLGHAVSPNKKAHLPEQLVIDNAVGYIDTVFNDAESVIVINDPALDPLATAYALHTGKSERYIGVPLVHNKDRIGGLVATRSDDIPYDKADKALFDLLKSPLALAMSNWMRHHRLVEINDQYLTQKRELANKLRGDCQHKVIGDKGGLREVMGNVQKVASLDSSIVITGETGVGKDVIANAIHNLSNRRENPFIKIDCGTIPESLIESELFGHEKGAFTGAQARKIGTFEIADKGTVFLDEIGELSLSAQVKLLRLLQHREIVRVGGPKVIPLDIRIVCATHRNLEEMVKVGSFRQDLWYRLNVFPLHIPPLRKRKQDIPDLVSYLIKKKSREMNLPGRPVPNNFDLLALSAYDWPGNIRELENVIERWMILGSGAVSFQSILNPEAHTAPCPGTLSAPSRLAVAGFESITAPDQIMTLNQLNKEYIEAALKICNHQVGGEGGAAARLGLPRTTLASKMKKLGIASCRTHKAPPQMR</sequence>
<dbReference type="GO" id="GO:0006355">
    <property type="term" value="P:regulation of DNA-templated transcription"/>
    <property type="evidence" value="ECO:0007669"/>
    <property type="project" value="InterPro"/>
</dbReference>
<dbReference type="SUPFAM" id="SSF55781">
    <property type="entry name" value="GAF domain-like"/>
    <property type="match status" value="1"/>
</dbReference>
<proteinExistence type="predicted"/>
<feature type="domain" description="Sigma-54 factor interaction" evidence="7">
    <location>
        <begin position="261"/>
        <end position="491"/>
    </location>
</feature>
<dbReference type="SUPFAM" id="SSF52540">
    <property type="entry name" value="P-loop containing nucleoside triphosphate hydrolases"/>
    <property type="match status" value="1"/>
</dbReference>
<keyword evidence="2" id="KW-0067">ATP-binding</keyword>
<keyword evidence="9" id="KW-1185">Reference proteome</keyword>
<dbReference type="PROSITE" id="PS00688">
    <property type="entry name" value="SIGMA54_INTERACT_3"/>
    <property type="match status" value="1"/>
</dbReference>
<protein>
    <submittedName>
        <fullName evidence="8">Transcriptional regulator containing GAF, AAA-type ATPase, and DNA-binding Fis domains</fullName>
    </submittedName>
</protein>
<dbReference type="EMBL" id="FMUX01000019">
    <property type="protein sequence ID" value="SCY73924.1"/>
    <property type="molecule type" value="Genomic_DNA"/>
</dbReference>
<dbReference type="InterPro" id="IPR029016">
    <property type="entry name" value="GAF-like_dom_sf"/>
</dbReference>
<dbReference type="GO" id="GO:0003677">
    <property type="term" value="F:DNA binding"/>
    <property type="evidence" value="ECO:0007669"/>
    <property type="project" value="UniProtKB-KW"/>
</dbReference>
<dbReference type="FunFam" id="3.40.50.300:FF:000006">
    <property type="entry name" value="DNA-binding transcriptional regulator NtrC"/>
    <property type="match status" value="1"/>
</dbReference>
<dbReference type="Gene3D" id="1.10.8.60">
    <property type="match status" value="1"/>
</dbReference>
<dbReference type="Proteomes" id="UP000198870">
    <property type="component" value="Unassembled WGS sequence"/>
</dbReference>
<evidence type="ECO:0000313" key="9">
    <source>
        <dbReference type="Proteomes" id="UP000198870"/>
    </source>
</evidence>
<dbReference type="PROSITE" id="PS50045">
    <property type="entry name" value="SIGMA54_INTERACT_4"/>
    <property type="match status" value="1"/>
</dbReference>
<keyword evidence="6" id="KW-0804">Transcription</keyword>
<evidence type="ECO:0000256" key="5">
    <source>
        <dbReference type="ARBA" id="ARBA00023159"/>
    </source>
</evidence>
<evidence type="ECO:0000256" key="3">
    <source>
        <dbReference type="ARBA" id="ARBA00023015"/>
    </source>
</evidence>
<dbReference type="SUPFAM" id="SSF46689">
    <property type="entry name" value="Homeodomain-like"/>
    <property type="match status" value="1"/>
</dbReference>
<dbReference type="InterPro" id="IPR009057">
    <property type="entry name" value="Homeodomain-like_sf"/>
</dbReference>
<keyword evidence="1" id="KW-0547">Nucleotide-binding</keyword>
<dbReference type="Gene3D" id="3.40.50.300">
    <property type="entry name" value="P-loop containing nucleotide triphosphate hydrolases"/>
    <property type="match status" value="1"/>
</dbReference>
<dbReference type="InterPro" id="IPR025943">
    <property type="entry name" value="Sigma_54_int_dom_ATP-bd_2"/>
</dbReference>
<dbReference type="OrthoDB" id="9763792at2"/>
<organism evidence="8 9">
    <name type="scientific">Desulfoluna spongiiphila</name>
    <dbReference type="NCBI Taxonomy" id="419481"/>
    <lineage>
        <taxon>Bacteria</taxon>
        <taxon>Pseudomonadati</taxon>
        <taxon>Thermodesulfobacteriota</taxon>
        <taxon>Desulfobacteria</taxon>
        <taxon>Desulfobacterales</taxon>
        <taxon>Desulfolunaceae</taxon>
        <taxon>Desulfoluna</taxon>
    </lineage>
</organism>
<dbReference type="GO" id="GO:0005524">
    <property type="term" value="F:ATP binding"/>
    <property type="evidence" value="ECO:0007669"/>
    <property type="project" value="UniProtKB-KW"/>
</dbReference>
<dbReference type="PROSITE" id="PS00676">
    <property type="entry name" value="SIGMA54_INTERACT_2"/>
    <property type="match status" value="1"/>
</dbReference>
<keyword evidence="5" id="KW-0010">Activator</keyword>
<evidence type="ECO:0000256" key="2">
    <source>
        <dbReference type="ARBA" id="ARBA00022840"/>
    </source>
</evidence>
<name>A0A1G5ID45_9BACT</name>
<dbReference type="PANTHER" id="PTHR32071:SF117">
    <property type="entry name" value="PTS-DEPENDENT DIHYDROXYACETONE KINASE OPERON REGULATORY PROTEIN-RELATED"/>
    <property type="match status" value="1"/>
</dbReference>
<dbReference type="Gene3D" id="1.10.10.60">
    <property type="entry name" value="Homeodomain-like"/>
    <property type="match status" value="1"/>
</dbReference>
<evidence type="ECO:0000256" key="1">
    <source>
        <dbReference type="ARBA" id="ARBA00022741"/>
    </source>
</evidence>
<dbReference type="Pfam" id="PF00158">
    <property type="entry name" value="Sigma54_activat"/>
    <property type="match status" value="1"/>
</dbReference>
<dbReference type="InterPro" id="IPR025944">
    <property type="entry name" value="Sigma_54_int_dom_CS"/>
</dbReference>
<dbReference type="InterPro" id="IPR027417">
    <property type="entry name" value="P-loop_NTPase"/>
</dbReference>
<evidence type="ECO:0000313" key="8">
    <source>
        <dbReference type="EMBL" id="SCY73924.1"/>
    </source>
</evidence>
<dbReference type="SMART" id="SM00382">
    <property type="entry name" value="AAA"/>
    <property type="match status" value="1"/>
</dbReference>
<dbReference type="AlphaFoldDB" id="A0A1G5ID45"/>
<dbReference type="PANTHER" id="PTHR32071">
    <property type="entry name" value="TRANSCRIPTIONAL REGULATORY PROTEIN"/>
    <property type="match status" value="1"/>
</dbReference>
<gene>
    <name evidence="8" type="ORF">SAMN05216233_11931</name>
</gene>
<reference evidence="8 9" key="1">
    <citation type="submission" date="2016-10" db="EMBL/GenBank/DDBJ databases">
        <authorList>
            <person name="de Groot N.N."/>
        </authorList>
    </citation>
    <scope>NUCLEOTIDE SEQUENCE [LARGE SCALE GENOMIC DNA]</scope>
    <source>
        <strain evidence="8 9">AA1</strain>
    </source>
</reference>
<dbReference type="Gene3D" id="3.30.450.40">
    <property type="match status" value="1"/>
</dbReference>